<dbReference type="SUPFAM" id="SSF51735">
    <property type="entry name" value="NAD(P)-binding Rossmann-fold domains"/>
    <property type="match status" value="1"/>
</dbReference>
<dbReference type="NCBIfam" id="TIGR01518">
    <property type="entry name" value="g3p_cytidyltrns"/>
    <property type="match status" value="1"/>
</dbReference>
<dbReference type="PANTHER" id="PTHR11728:SF1">
    <property type="entry name" value="GLYCEROL-3-PHOSPHATE DEHYDROGENASE [NAD(+)] 2, CHLOROPLASTIC"/>
    <property type="match status" value="1"/>
</dbReference>
<evidence type="ECO:0000256" key="3">
    <source>
        <dbReference type="ARBA" id="ARBA00023002"/>
    </source>
</evidence>
<dbReference type="SUPFAM" id="SSF48179">
    <property type="entry name" value="6-phosphogluconate dehydrogenase C-terminal domain-like"/>
    <property type="match status" value="1"/>
</dbReference>
<proteinExistence type="inferred from homology"/>
<comment type="catalytic activity">
    <reaction evidence="8">
        <text>sn-glycerol 3-phosphate + NADP(+) = dihydroxyacetone phosphate + NADPH + H(+)</text>
        <dbReference type="Rhea" id="RHEA:11096"/>
        <dbReference type="ChEBI" id="CHEBI:15378"/>
        <dbReference type="ChEBI" id="CHEBI:57597"/>
        <dbReference type="ChEBI" id="CHEBI:57642"/>
        <dbReference type="ChEBI" id="CHEBI:57783"/>
        <dbReference type="ChEBI" id="CHEBI:58349"/>
        <dbReference type="EC" id="1.1.1.94"/>
    </reaction>
</comment>
<dbReference type="EC" id="1.1.1.94" evidence="8"/>
<evidence type="ECO:0000313" key="13">
    <source>
        <dbReference type="Proteomes" id="UP000256980"/>
    </source>
</evidence>
<dbReference type="InterPro" id="IPR014729">
    <property type="entry name" value="Rossmann-like_a/b/a_fold"/>
</dbReference>
<name>A0A3D9H211_9FLAO</name>
<keyword evidence="3 7" id="KW-0560">Oxidoreductase</keyword>
<dbReference type="Gene3D" id="3.40.50.620">
    <property type="entry name" value="HUPs"/>
    <property type="match status" value="1"/>
</dbReference>
<dbReference type="Pfam" id="PF01467">
    <property type="entry name" value="CTP_transf_like"/>
    <property type="match status" value="1"/>
</dbReference>
<dbReference type="InterPro" id="IPR004821">
    <property type="entry name" value="Cyt_trans-like"/>
</dbReference>
<dbReference type="GO" id="GO:0046872">
    <property type="term" value="F:metal ion binding"/>
    <property type="evidence" value="ECO:0007669"/>
    <property type="project" value="InterPro"/>
</dbReference>
<dbReference type="GO" id="GO:0005829">
    <property type="term" value="C:cytosol"/>
    <property type="evidence" value="ECO:0007669"/>
    <property type="project" value="TreeGrafter"/>
</dbReference>
<dbReference type="Gene3D" id="1.10.1040.10">
    <property type="entry name" value="N-(1-d-carboxylethyl)-l-norvaline Dehydrogenase, domain 2"/>
    <property type="match status" value="1"/>
</dbReference>
<keyword evidence="12" id="KW-0808">Transferase</keyword>
<dbReference type="GO" id="GO:0005975">
    <property type="term" value="P:carbohydrate metabolic process"/>
    <property type="evidence" value="ECO:0007669"/>
    <property type="project" value="InterPro"/>
</dbReference>
<keyword evidence="4" id="KW-0443">Lipid metabolism</keyword>
<gene>
    <name evidence="12" type="ORF">DFQ10_105152</name>
</gene>
<evidence type="ECO:0000259" key="10">
    <source>
        <dbReference type="Pfam" id="PF01467"/>
    </source>
</evidence>
<accession>A0A3D9H211</accession>
<organism evidence="12 13">
    <name type="scientific">Winogradskyella eximia</name>
    <dbReference type="NCBI Taxonomy" id="262006"/>
    <lineage>
        <taxon>Bacteria</taxon>
        <taxon>Pseudomonadati</taxon>
        <taxon>Bacteroidota</taxon>
        <taxon>Flavobacteriia</taxon>
        <taxon>Flavobacteriales</taxon>
        <taxon>Flavobacteriaceae</taxon>
        <taxon>Winogradskyella</taxon>
    </lineage>
</organism>
<dbReference type="SUPFAM" id="SSF52374">
    <property type="entry name" value="Nucleotidylyl transferase"/>
    <property type="match status" value="1"/>
</dbReference>
<keyword evidence="13" id="KW-1185">Reference proteome</keyword>
<keyword evidence="7" id="KW-0520">NAD</keyword>
<evidence type="ECO:0000256" key="6">
    <source>
        <dbReference type="ARBA" id="ARBA00023264"/>
    </source>
</evidence>
<evidence type="ECO:0000256" key="4">
    <source>
        <dbReference type="ARBA" id="ARBA00023098"/>
    </source>
</evidence>
<protein>
    <recommendedName>
        <fullName evidence="8">Glycerol-3-phosphate dehydrogenase</fullName>
        <ecNumber evidence="8">1.1.1.94</ecNumber>
    </recommendedName>
</protein>
<dbReference type="Pfam" id="PF07479">
    <property type="entry name" value="NAD_Gly3P_dh_C"/>
    <property type="match status" value="1"/>
</dbReference>
<evidence type="ECO:0000256" key="8">
    <source>
        <dbReference type="RuleBase" id="RU000439"/>
    </source>
</evidence>
<dbReference type="InterPro" id="IPR036291">
    <property type="entry name" value="NAD(P)-bd_dom_sf"/>
</dbReference>
<dbReference type="Proteomes" id="UP000256980">
    <property type="component" value="Unassembled WGS sequence"/>
</dbReference>
<keyword evidence="2" id="KW-0444">Lipid biosynthesis</keyword>
<dbReference type="GO" id="GO:0141153">
    <property type="term" value="F:glycerol-3-phosphate dehydrogenase (NADP+) activity"/>
    <property type="evidence" value="ECO:0007669"/>
    <property type="project" value="RHEA"/>
</dbReference>
<evidence type="ECO:0000256" key="1">
    <source>
        <dbReference type="ARBA" id="ARBA00011009"/>
    </source>
</evidence>
<dbReference type="GO" id="GO:0051287">
    <property type="term" value="F:NAD binding"/>
    <property type="evidence" value="ECO:0007669"/>
    <property type="project" value="InterPro"/>
</dbReference>
<dbReference type="GO" id="GO:0047348">
    <property type="term" value="F:glycerol-3-phosphate cytidylyltransferase activity"/>
    <property type="evidence" value="ECO:0007669"/>
    <property type="project" value="InterPro"/>
</dbReference>
<comment type="caution">
    <text evidence="12">The sequence shown here is derived from an EMBL/GenBank/DDBJ whole genome shotgun (WGS) entry which is preliminary data.</text>
</comment>
<evidence type="ECO:0000256" key="5">
    <source>
        <dbReference type="ARBA" id="ARBA00023209"/>
    </source>
</evidence>
<evidence type="ECO:0000259" key="9">
    <source>
        <dbReference type="Pfam" id="PF01210"/>
    </source>
</evidence>
<keyword evidence="12" id="KW-0548">Nucleotidyltransferase</keyword>
<feature type="domain" description="Glycerol-3-phosphate dehydrogenase NAD-dependent C-terminal" evidence="11">
    <location>
        <begin position="177"/>
        <end position="305"/>
    </location>
</feature>
<feature type="domain" description="Glycerol-3-phosphate dehydrogenase NAD-dependent N-terminal" evidence="9">
    <location>
        <begin position="3"/>
        <end position="155"/>
    </location>
</feature>
<dbReference type="InterPro" id="IPR008927">
    <property type="entry name" value="6-PGluconate_DH-like_C_sf"/>
</dbReference>
<dbReference type="AlphaFoldDB" id="A0A3D9H211"/>
<evidence type="ECO:0000313" key="12">
    <source>
        <dbReference type="EMBL" id="RED43553.1"/>
    </source>
</evidence>
<dbReference type="Pfam" id="PF01210">
    <property type="entry name" value="NAD_Gly3P_dh_N"/>
    <property type="match status" value="1"/>
</dbReference>
<dbReference type="InterPro" id="IPR011128">
    <property type="entry name" value="G3P_DH_NAD-dep_N"/>
</dbReference>
<dbReference type="GO" id="GO:0008654">
    <property type="term" value="P:phospholipid biosynthetic process"/>
    <property type="evidence" value="ECO:0007669"/>
    <property type="project" value="UniProtKB-KW"/>
</dbReference>
<reference evidence="12 13" key="1">
    <citation type="submission" date="2018-07" db="EMBL/GenBank/DDBJ databases">
        <title>Genomic Encyclopedia of Type Strains, Phase III (KMG-III): the genomes of soil and plant-associated and newly described type strains.</title>
        <authorList>
            <person name="Whitman W."/>
        </authorList>
    </citation>
    <scope>NUCLEOTIDE SEQUENCE [LARGE SCALE GENOMIC DNA]</scope>
    <source>
        <strain evidence="12 13">CECT 7946</strain>
    </source>
</reference>
<dbReference type="Gene3D" id="3.40.50.720">
    <property type="entry name" value="NAD(P)-binding Rossmann-like Domain"/>
    <property type="match status" value="1"/>
</dbReference>
<dbReference type="GO" id="GO:0046168">
    <property type="term" value="P:glycerol-3-phosphate catabolic process"/>
    <property type="evidence" value="ECO:0007669"/>
    <property type="project" value="InterPro"/>
</dbReference>
<dbReference type="InterPro" id="IPR006109">
    <property type="entry name" value="G3P_DH_NAD-dep_C"/>
</dbReference>
<dbReference type="OrthoDB" id="9812273at2"/>
<dbReference type="GO" id="GO:0019350">
    <property type="term" value="P:teichoic acid biosynthetic process"/>
    <property type="evidence" value="ECO:0007669"/>
    <property type="project" value="InterPro"/>
</dbReference>
<dbReference type="PRINTS" id="PR00077">
    <property type="entry name" value="GPDHDRGNASE"/>
</dbReference>
<dbReference type="PANTHER" id="PTHR11728">
    <property type="entry name" value="GLYCEROL-3-PHOSPHATE DEHYDROGENASE"/>
    <property type="match status" value="1"/>
</dbReference>
<dbReference type="InterPro" id="IPR013328">
    <property type="entry name" value="6PGD_dom2"/>
</dbReference>
<dbReference type="EMBL" id="QRDV01000005">
    <property type="protein sequence ID" value="RED43553.1"/>
    <property type="molecule type" value="Genomic_DNA"/>
</dbReference>
<evidence type="ECO:0000256" key="2">
    <source>
        <dbReference type="ARBA" id="ARBA00022516"/>
    </source>
</evidence>
<sequence>MNNIAIIGAGTTGTAVAQQLSLNTNNNVSLFVQTKTQSNQINEENKNKEYFQNFRLNKEINSEHNFELLKNYEIIILTIPSRQFDDYKKVFSDIIDKDSLIINMSRGLLKDGMTIHDYFTYELKFENFVSLKGPSINVEVIRNAPTLLTLSYKNRGDIIKVKEVFKETVFYFDFTTDNNGVEYLCALNNIYAVYMGNIDGKFNSSNTTYFILTQCFKEIKILLKYLKCDTKTANLGCGIGNLCLNSLSDLSRNRTLGLIVEKGFYNAEDTTNNVVLEDIKTLNLLNKIIEPKLVKNLPILDTLFEFFIFKTSKKLNVDFSLLLKNKFKTVLTYGTFDLLHYGHLEILKRAKDYGDKLIVGLSTDEFNEVKGKTCKFNYKKRKRYLESLDFVDLVIPENDWDQKAEDVIEHNIDYFVMGDDWKDKFNSLEEHCEVIYLPRTKGVSTSQLKQLLHG</sequence>
<evidence type="ECO:0000256" key="7">
    <source>
        <dbReference type="RuleBase" id="RU000437"/>
    </source>
</evidence>
<feature type="domain" description="Cytidyltransferase-like" evidence="10">
    <location>
        <begin position="331"/>
        <end position="447"/>
    </location>
</feature>
<dbReference type="NCBIfam" id="TIGR00125">
    <property type="entry name" value="cyt_tran_rel"/>
    <property type="match status" value="1"/>
</dbReference>
<keyword evidence="5" id="KW-0594">Phospholipid biosynthesis</keyword>
<comment type="similarity">
    <text evidence="1 7">Belongs to the NAD-dependent glycerol-3-phosphate dehydrogenase family.</text>
</comment>
<dbReference type="InterPro" id="IPR006409">
    <property type="entry name" value="G3P_cytidylTrfase"/>
</dbReference>
<dbReference type="RefSeq" id="WP_115817652.1">
    <property type="nucleotide sequence ID" value="NZ_QRDV01000005.1"/>
</dbReference>
<evidence type="ECO:0000259" key="11">
    <source>
        <dbReference type="Pfam" id="PF07479"/>
    </source>
</evidence>
<dbReference type="InterPro" id="IPR006168">
    <property type="entry name" value="G3P_DH_NAD-dep"/>
</dbReference>
<keyword evidence="6" id="KW-1208">Phospholipid metabolism</keyword>